<evidence type="ECO:0000259" key="2">
    <source>
        <dbReference type="PROSITE" id="PS50041"/>
    </source>
</evidence>
<dbReference type="Proteomes" id="UP001331515">
    <property type="component" value="Unassembled WGS sequence"/>
</dbReference>
<dbReference type="SUPFAM" id="SSF56436">
    <property type="entry name" value="C-type lectin-like"/>
    <property type="match status" value="1"/>
</dbReference>
<protein>
    <recommendedName>
        <fullName evidence="2">C-type lectin domain-containing protein</fullName>
    </recommendedName>
</protein>
<accession>A0AAN8I1U2</accession>
<reference evidence="3 4" key="1">
    <citation type="journal article" date="2023" name="Mol. Biol. Evol.">
        <title>Genomics of Secondarily Temperate Adaptation in the Only Non-Antarctic Icefish.</title>
        <authorList>
            <person name="Rivera-Colon A.G."/>
            <person name="Rayamajhi N."/>
            <person name="Minhas B.F."/>
            <person name="Madrigal G."/>
            <person name="Bilyk K.T."/>
            <person name="Yoon V."/>
            <person name="Hune M."/>
            <person name="Gregory S."/>
            <person name="Cheng C.H.C."/>
            <person name="Catchen J.M."/>
        </authorList>
    </citation>
    <scope>NUCLEOTIDE SEQUENCE [LARGE SCALE GENOMIC DNA]</scope>
    <source>
        <tissue evidence="3">White muscle</tissue>
    </source>
</reference>
<gene>
    <name evidence="3" type="ORF">CgunFtcFv8_021101</name>
</gene>
<organism evidence="3 4">
    <name type="scientific">Champsocephalus gunnari</name>
    <name type="common">Mackerel icefish</name>
    <dbReference type="NCBI Taxonomy" id="52237"/>
    <lineage>
        <taxon>Eukaryota</taxon>
        <taxon>Metazoa</taxon>
        <taxon>Chordata</taxon>
        <taxon>Craniata</taxon>
        <taxon>Vertebrata</taxon>
        <taxon>Euteleostomi</taxon>
        <taxon>Actinopterygii</taxon>
        <taxon>Neopterygii</taxon>
        <taxon>Teleostei</taxon>
        <taxon>Neoteleostei</taxon>
        <taxon>Acanthomorphata</taxon>
        <taxon>Eupercaria</taxon>
        <taxon>Perciformes</taxon>
        <taxon>Notothenioidei</taxon>
        <taxon>Channichthyidae</taxon>
        <taxon>Champsocephalus</taxon>
    </lineage>
</organism>
<dbReference type="EMBL" id="JAURVH010001513">
    <property type="protein sequence ID" value="KAK5935767.1"/>
    <property type="molecule type" value="Genomic_DNA"/>
</dbReference>
<keyword evidence="1" id="KW-0732">Signal</keyword>
<dbReference type="SMART" id="SM00034">
    <property type="entry name" value="CLECT"/>
    <property type="match status" value="1"/>
</dbReference>
<dbReference type="CDD" id="cd00037">
    <property type="entry name" value="CLECT"/>
    <property type="match status" value="1"/>
</dbReference>
<name>A0AAN8I1U2_CHAGU</name>
<evidence type="ECO:0000313" key="4">
    <source>
        <dbReference type="Proteomes" id="UP001331515"/>
    </source>
</evidence>
<dbReference type="PANTHER" id="PTHR45784">
    <property type="entry name" value="C-TYPE LECTIN DOMAIN FAMILY 20 MEMBER A-RELATED"/>
    <property type="match status" value="1"/>
</dbReference>
<dbReference type="InterPro" id="IPR016187">
    <property type="entry name" value="CTDL_fold"/>
</dbReference>
<keyword evidence="4" id="KW-1185">Reference proteome</keyword>
<dbReference type="Pfam" id="PF00059">
    <property type="entry name" value="Lectin_C"/>
    <property type="match status" value="1"/>
</dbReference>
<dbReference type="AlphaFoldDB" id="A0AAN8I1U2"/>
<evidence type="ECO:0000313" key="3">
    <source>
        <dbReference type="EMBL" id="KAK5935767.1"/>
    </source>
</evidence>
<comment type="caution">
    <text evidence="3">The sequence shown here is derived from an EMBL/GenBank/DDBJ whole genome shotgun (WGS) entry which is preliminary data.</text>
</comment>
<dbReference type="PROSITE" id="PS50041">
    <property type="entry name" value="C_TYPE_LECTIN_2"/>
    <property type="match status" value="1"/>
</dbReference>
<dbReference type="Gene3D" id="3.10.100.10">
    <property type="entry name" value="Mannose-Binding Protein A, subunit A"/>
    <property type="match status" value="1"/>
</dbReference>
<evidence type="ECO:0000256" key="1">
    <source>
        <dbReference type="SAM" id="SignalP"/>
    </source>
</evidence>
<dbReference type="InterPro" id="IPR016186">
    <property type="entry name" value="C-type_lectin-like/link_sf"/>
</dbReference>
<feature type="signal peptide" evidence="1">
    <location>
        <begin position="1"/>
        <end position="22"/>
    </location>
</feature>
<feature type="chain" id="PRO_5042867767" description="C-type lectin domain-containing protein" evidence="1">
    <location>
        <begin position="23"/>
        <end position="193"/>
    </location>
</feature>
<feature type="domain" description="C-type lectin" evidence="2">
    <location>
        <begin position="30"/>
        <end position="134"/>
    </location>
</feature>
<dbReference type="InterPro" id="IPR001304">
    <property type="entry name" value="C-type_lectin-like"/>
</dbReference>
<sequence length="193" mass="21765">MKSGFSGPFLLLPLLLSSTVSGLGSVVQGYYVYNQHHLNWQEAQSYCRNSNTDLATIKTQTDEDSLHLKGYHAWIGLYKKRDEELAWSNGESSNYALPFTHPPQHSNEGCVSVHYSEKKYHVRRCETYYFFFCHHPRGVSKIWIQMSENKSFKSGLDCTEMVKLGGGAQECPTSEIGQKMSQGTMAIVSLSPP</sequence>
<dbReference type="PANTHER" id="PTHR45784:SF3">
    <property type="entry name" value="C-TYPE LECTIN DOMAIN FAMILY 4 MEMBER K-LIKE-RELATED"/>
    <property type="match status" value="1"/>
</dbReference>
<proteinExistence type="predicted"/>